<keyword evidence="2" id="KW-0677">Repeat</keyword>
<accession>A0A9N9CW59</accession>
<dbReference type="GO" id="GO:0005737">
    <property type="term" value="C:cytoplasm"/>
    <property type="evidence" value="ECO:0007669"/>
    <property type="project" value="TreeGrafter"/>
</dbReference>
<dbReference type="InterPro" id="IPR001611">
    <property type="entry name" value="Leu-rich_rpt"/>
</dbReference>
<dbReference type="EMBL" id="CAJVPS010005667">
    <property type="protein sequence ID" value="CAG8617351.1"/>
    <property type="molecule type" value="Genomic_DNA"/>
</dbReference>
<dbReference type="InterPro" id="IPR032675">
    <property type="entry name" value="LRR_dom_sf"/>
</dbReference>
<name>A0A9N9CW59_9GLOM</name>
<dbReference type="PANTHER" id="PTHR48051">
    <property type="match status" value="1"/>
</dbReference>
<protein>
    <submittedName>
        <fullName evidence="3">10816_t:CDS:1</fullName>
    </submittedName>
</protein>
<evidence type="ECO:0000313" key="3">
    <source>
        <dbReference type="EMBL" id="CAG8617351.1"/>
    </source>
</evidence>
<sequence>MVLPPQLLNHVSNCFQLEEIECYNNQLTNIILPNNPINLKKLSLSNNNFPDTQDLSFLTGAVNLIEIYLRGNEFTGSLEPLKDLIKLEELNISDNQLTGSLDYLSNLSKLKKLDISNTDLNEVNIDKLPQSLEEIKYSTLERPNCKLTTIVSELEKGEYAEFNQQIKETEVFNQTLPAEIRSSKYKLHPGAVMHSKLINTKQITELINLSTVDLDSSEIDLDLDQLDIISEDEEKNDGKKFCCSKCMYKYYDFKCAECGKILPGVSFEKDGKHFCGTACQDKYTGRETKGQISDF</sequence>
<dbReference type="PROSITE" id="PS51450">
    <property type="entry name" value="LRR"/>
    <property type="match status" value="2"/>
</dbReference>
<dbReference type="Pfam" id="PF00560">
    <property type="entry name" value="LRR_1"/>
    <property type="match status" value="2"/>
</dbReference>
<dbReference type="InterPro" id="IPR050216">
    <property type="entry name" value="LRR_domain-containing"/>
</dbReference>
<dbReference type="Gene3D" id="3.80.10.10">
    <property type="entry name" value="Ribonuclease Inhibitor"/>
    <property type="match status" value="1"/>
</dbReference>
<gene>
    <name evidence="3" type="ORF">ALEPTO_LOCUS8812</name>
</gene>
<evidence type="ECO:0000256" key="1">
    <source>
        <dbReference type="ARBA" id="ARBA00022614"/>
    </source>
</evidence>
<dbReference type="PANTHER" id="PTHR48051:SF1">
    <property type="entry name" value="RAS SUPPRESSOR PROTEIN 1"/>
    <property type="match status" value="1"/>
</dbReference>
<dbReference type="OrthoDB" id="676979at2759"/>
<dbReference type="Proteomes" id="UP000789508">
    <property type="component" value="Unassembled WGS sequence"/>
</dbReference>
<evidence type="ECO:0000256" key="2">
    <source>
        <dbReference type="ARBA" id="ARBA00022737"/>
    </source>
</evidence>
<reference evidence="3" key="1">
    <citation type="submission" date="2021-06" db="EMBL/GenBank/DDBJ databases">
        <authorList>
            <person name="Kallberg Y."/>
            <person name="Tangrot J."/>
            <person name="Rosling A."/>
        </authorList>
    </citation>
    <scope>NUCLEOTIDE SEQUENCE</scope>
    <source>
        <strain evidence="3">FL130A</strain>
    </source>
</reference>
<dbReference type="SUPFAM" id="SSF52058">
    <property type="entry name" value="L domain-like"/>
    <property type="match status" value="1"/>
</dbReference>
<dbReference type="AlphaFoldDB" id="A0A9N9CW59"/>
<organism evidence="3 4">
    <name type="scientific">Ambispora leptoticha</name>
    <dbReference type="NCBI Taxonomy" id="144679"/>
    <lineage>
        <taxon>Eukaryota</taxon>
        <taxon>Fungi</taxon>
        <taxon>Fungi incertae sedis</taxon>
        <taxon>Mucoromycota</taxon>
        <taxon>Glomeromycotina</taxon>
        <taxon>Glomeromycetes</taxon>
        <taxon>Archaeosporales</taxon>
        <taxon>Ambisporaceae</taxon>
        <taxon>Ambispora</taxon>
    </lineage>
</organism>
<evidence type="ECO:0000313" key="4">
    <source>
        <dbReference type="Proteomes" id="UP000789508"/>
    </source>
</evidence>
<comment type="caution">
    <text evidence="3">The sequence shown here is derived from an EMBL/GenBank/DDBJ whole genome shotgun (WGS) entry which is preliminary data.</text>
</comment>
<keyword evidence="4" id="KW-1185">Reference proteome</keyword>
<proteinExistence type="predicted"/>
<keyword evidence="1" id="KW-0433">Leucine-rich repeat</keyword>